<accession>A0ABY5MGZ6</accession>
<proteinExistence type="predicted"/>
<dbReference type="Proteomes" id="UP001342418">
    <property type="component" value="Chromosome"/>
</dbReference>
<reference evidence="1 2" key="1">
    <citation type="submission" date="2018-07" db="EMBL/GenBank/DDBJ databases">
        <title>Genome sequence of Nitratireductor thuwali#1536.</title>
        <authorList>
            <person name="Michoud G."/>
            <person name="Merlino G."/>
            <person name="Sefrji F.O."/>
            <person name="Daffonchio D."/>
        </authorList>
    </citation>
    <scope>NUCLEOTIDE SEQUENCE [LARGE SCALE GENOMIC DNA]</scope>
    <source>
        <strain evidence="2">Nit1536</strain>
    </source>
</reference>
<name>A0ABY5MGZ6_9HYPH</name>
<gene>
    <name evidence="1" type="ORF">NTH_00986</name>
</gene>
<protein>
    <submittedName>
        <fullName evidence="1">Uncharacterized protein</fullName>
    </submittedName>
</protein>
<keyword evidence="2" id="KW-1185">Reference proteome</keyword>
<dbReference type="EMBL" id="CP030941">
    <property type="protein sequence ID" value="UUP16539.1"/>
    <property type="molecule type" value="Genomic_DNA"/>
</dbReference>
<evidence type="ECO:0000313" key="1">
    <source>
        <dbReference type="EMBL" id="UUP16539.1"/>
    </source>
</evidence>
<organism evidence="1 2">
    <name type="scientific">Nitratireductor thuwali</name>
    <dbReference type="NCBI Taxonomy" id="2267699"/>
    <lineage>
        <taxon>Bacteria</taxon>
        <taxon>Pseudomonadati</taxon>
        <taxon>Pseudomonadota</taxon>
        <taxon>Alphaproteobacteria</taxon>
        <taxon>Hyphomicrobiales</taxon>
        <taxon>Phyllobacteriaceae</taxon>
        <taxon>Nitratireductor</taxon>
    </lineage>
</organism>
<evidence type="ECO:0000313" key="2">
    <source>
        <dbReference type="Proteomes" id="UP001342418"/>
    </source>
</evidence>
<dbReference type="RefSeq" id="WP_338528952.1">
    <property type="nucleotide sequence ID" value="NZ_CP030941.1"/>
</dbReference>
<sequence length="567" mass="60171">MADSNEYVILSLKDSKPDNDELQPGGSGELHVTVVMQAEGGQDPSLEYQLWVVFPDGGGLDVEGSPAVDPTKGNLKVPAETSWSGGKGLRPYYTPNWNDRSTALLAHWTPESAGVTDASMNNYVGWIIKYKAKAADKYDFLKQPLQRILLYLRVAGSGALIYDASIDKHKTVAVTAPAPAFVPDSLSVDKAHVATTDKKLWIGPRPQIVLHGQVTPVTAAKTMSVQWKIGSGSWSKADNVPVSNGRDIGPWTISDAAFQQEGEHKLELQVAADSKSSWSKSLPLTVNVDATAPALSDLVIEVTAKGEAHLTGKISDAGSGVASWEGTWPAGSGWKAKDNTSGSVDAILGKKLDFSTDLSLRATDNVGNTSAPVPVAIAADTLLEIAWNLPKDQDLNLGEAFLYIIGIGPKLPATLPPLDVELELPPGAGANGAKNPQSAIDASTQDDIQWVTSDPSWTGAAPHVHLIRLPAFKEAAVVQAAANVSPQTVELVGNPLPAATVVVKSQHFKKAISLVQPKPRPSIYAAPPRFAITSPDARGWVTNSKAVSFSGVFRPPLDDRERSAVRV</sequence>